<evidence type="ECO:0000313" key="6">
    <source>
        <dbReference type="Proteomes" id="UP000094849"/>
    </source>
</evidence>
<feature type="domain" description="HTH araC/xylS-type" evidence="4">
    <location>
        <begin position="219"/>
        <end position="316"/>
    </location>
</feature>
<reference evidence="5 6" key="1">
    <citation type="submission" date="2016-03" db="EMBL/GenBank/DDBJ databases">
        <title>Chemosynthetic sulphur-oxidizing symbionts of marine invertebrate animals are capable of nitrogen fixation.</title>
        <authorList>
            <person name="Petersen J.M."/>
            <person name="Kemper A."/>
            <person name="Gruber-Vodicka H."/>
            <person name="Cardini U."/>
            <person name="Geest Mvander."/>
            <person name="Kleiner M."/>
            <person name="Bulgheresi S."/>
            <person name="Fussmann M."/>
            <person name="Herbold C."/>
            <person name="Seah B.K.B."/>
            <person name="Antony C.Paul."/>
            <person name="Liu D."/>
            <person name="Belitz A."/>
            <person name="Weber M."/>
        </authorList>
    </citation>
    <scope>NUCLEOTIDE SEQUENCE [LARGE SCALE GENOMIC DNA]</scope>
    <source>
        <strain evidence="5">G_D</strain>
    </source>
</reference>
<dbReference type="RefSeq" id="WP_069004621.1">
    <property type="nucleotide sequence ID" value="NZ_LVJW01000003.1"/>
</dbReference>
<dbReference type="Proteomes" id="UP000094849">
    <property type="component" value="Unassembled WGS sequence"/>
</dbReference>
<dbReference type="InterPro" id="IPR018060">
    <property type="entry name" value="HTH_AraC"/>
</dbReference>
<dbReference type="Pfam" id="PF12852">
    <property type="entry name" value="Cupin_6"/>
    <property type="match status" value="1"/>
</dbReference>
<dbReference type="GO" id="GO:0043565">
    <property type="term" value="F:sequence-specific DNA binding"/>
    <property type="evidence" value="ECO:0007669"/>
    <property type="project" value="InterPro"/>
</dbReference>
<dbReference type="InterPro" id="IPR050204">
    <property type="entry name" value="AraC_XylS_family_regulators"/>
</dbReference>
<dbReference type="STRING" id="1818881.A3196_09015"/>
<dbReference type="InterPro" id="IPR037923">
    <property type="entry name" value="HTH-like"/>
</dbReference>
<keyword evidence="2" id="KW-0238">DNA-binding</keyword>
<dbReference type="Pfam" id="PF12833">
    <property type="entry name" value="HTH_18"/>
    <property type="match status" value="1"/>
</dbReference>
<dbReference type="InterPro" id="IPR009057">
    <property type="entry name" value="Homeodomain-like_sf"/>
</dbReference>
<keyword evidence="1" id="KW-0805">Transcription regulation</keyword>
<dbReference type="PROSITE" id="PS01124">
    <property type="entry name" value="HTH_ARAC_FAMILY_2"/>
    <property type="match status" value="1"/>
</dbReference>
<protein>
    <submittedName>
        <fullName evidence="5">Cupin</fullName>
    </submittedName>
</protein>
<dbReference type="AlphaFoldDB" id="A0A1E2UQ93"/>
<evidence type="ECO:0000256" key="1">
    <source>
        <dbReference type="ARBA" id="ARBA00023015"/>
    </source>
</evidence>
<dbReference type="Gene3D" id="1.10.10.60">
    <property type="entry name" value="Homeodomain-like"/>
    <property type="match status" value="1"/>
</dbReference>
<keyword evidence="3" id="KW-0804">Transcription</keyword>
<sequence>MTSETNSTIAEVSDPIGEALHLLKLNGTYYCRSELKAPWGVSLPPFEGHMMFHVVTRGECWLEVAGEKPCLLKQGSLALVPHGEGHEVRSDLQHQTTPLFDIPVESVSERYEIMHHGGSGELTQLTCGLVRFDHVAGQQVVALLPQVLKIDTWKEDESSWIQNTLELITREARELRPGGETVITRLADILVIQAIRSWLDSLSGPIPGWLNALRDKQIGRALAAIHRNPEREWNLTSLAMEARMSRSGFSARFTDLVGYTAMRYVTRWRMLMARTQLLESSEPLVVFAERFGYQSEAAFCRAFKRELGVSPGSVRQ</sequence>
<evidence type="ECO:0000313" key="5">
    <source>
        <dbReference type="EMBL" id="ODB96889.1"/>
    </source>
</evidence>
<dbReference type="SUPFAM" id="SSF46689">
    <property type="entry name" value="Homeodomain-like"/>
    <property type="match status" value="2"/>
</dbReference>
<dbReference type="EMBL" id="LVJZ01000003">
    <property type="protein sequence ID" value="ODB96889.1"/>
    <property type="molecule type" value="Genomic_DNA"/>
</dbReference>
<organism evidence="5 6">
    <name type="scientific">Candidatus Thiodiazotropha endoloripes</name>
    <dbReference type="NCBI Taxonomy" id="1818881"/>
    <lineage>
        <taxon>Bacteria</taxon>
        <taxon>Pseudomonadati</taxon>
        <taxon>Pseudomonadota</taxon>
        <taxon>Gammaproteobacteria</taxon>
        <taxon>Chromatiales</taxon>
        <taxon>Sedimenticolaceae</taxon>
        <taxon>Candidatus Thiodiazotropha</taxon>
    </lineage>
</organism>
<dbReference type="OrthoDB" id="9783876at2"/>
<dbReference type="PANTHER" id="PTHR46796">
    <property type="entry name" value="HTH-TYPE TRANSCRIPTIONAL ACTIVATOR RHAS-RELATED"/>
    <property type="match status" value="1"/>
</dbReference>
<dbReference type="InterPro" id="IPR032783">
    <property type="entry name" value="AraC_lig"/>
</dbReference>
<dbReference type="GO" id="GO:0003700">
    <property type="term" value="F:DNA-binding transcription factor activity"/>
    <property type="evidence" value="ECO:0007669"/>
    <property type="project" value="InterPro"/>
</dbReference>
<evidence type="ECO:0000256" key="2">
    <source>
        <dbReference type="ARBA" id="ARBA00023125"/>
    </source>
</evidence>
<dbReference type="SUPFAM" id="SSF51215">
    <property type="entry name" value="Regulatory protein AraC"/>
    <property type="match status" value="1"/>
</dbReference>
<gene>
    <name evidence="5" type="ORF">A3196_09015</name>
</gene>
<dbReference type="PANTHER" id="PTHR46796:SF7">
    <property type="entry name" value="ARAC FAMILY TRANSCRIPTIONAL REGULATOR"/>
    <property type="match status" value="1"/>
</dbReference>
<accession>A0A1E2UQ93</accession>
<name>A0A1E2UQ93_9GAMM</name>
<keyword evidence="6" id="KW-1185">Reference proteome</keyword>
<evidence type="ECO:0000256" key="3">
    <source>
        <dbReference type="ARBA" id="ARBA00023163"/>
    </source>
</evidence>
<proteinExistence type="predicted"/>
<comment type="caution">
    <text evidence="5">The sequence shown here is derived from an EMBL/GenBank/DDBJ whole genome shotgun (WGS) entry which is preliminary data.</text>
</comment>
<dbReference type="SMART" id="SM00342">
    <property type="entry name" value="HTH_ARAC"/>
    <property type="match status" value="1"/>
</dbReference>
<evidence type="ECO:0000259" key="4">
    <source>
        <dbReference type="PROSITE" id="PS01124"/>
    </source>
</evidence>